<protein>
    <submittedName>
        <fullName evidence="2">Uncharacterized protein</fullName>
    </submittedName>
</protein>
<evidence type="ECO:0000313" key="3">
    <source>
        <dbReference type="Proteomes" id="UP000438429"/>
    </source>
</evidence>
<evidence type="ECO:0000256" key="1">
    <source>
        <dbReference type="SAM" id="MobiDB-lite"/>
    </source>
</evidence>
<name>A0A6A4T7P1_SCOMX</name>
<dbReference type="EMBL" id="VEVO01000005">
    <property type="protein sequence ID" value="KAF0042317.1"/>
    <property type="molecule type" value="Genomic_DNA"/>
</dbReference>
<feature type="region of interest" description="Disordered" evidence="1">
    <location>
        <begin position="58"/>
        <end position="95"/>
    </location>
</feature>
<accession>A0A6A4T7P1</accession>
<organism evidence="2 3">
    <name type="scientific">Scophthalmus maximus</name>
    <name type="common">Turbot</name>
    <name type="synonym">Psetta maxima</name>
    <dbReference type="NCBI Taxonomy" id="52904"/>
    <lineage>
        <taxon>Eukaryota</taxon>
        <taxon>Metazoa</taxon>
        <taxon>Chordata</taxon>
        <taxon>Craniata</taxon>
        <taxon>Vertebrata</taxon>
        <taxon>Euteleostomi</taxon>
        <taxon>Actinopterygii</taxon>
        <taxon>Neopterygii</taxon>
        <taxon>Teleostei</taxon>
        <taxon>Neoteleostei</taxon>
        <taxon>Acanthomorphata</taxon>
        <taxon>Carangaria</taxon>
        <taxon>Pleuronectiformes</taxon>
        <taxon>Pleuronectoidei</taxon>
        <taxon>Scophthalmidae</taxon>
        <taxon>Scophthalmus</taxon>
    </lineage>
</organism>
<gene>
    <name evidence="2" type="ORF">F2P81_005849</name>
</gene>
<feature type="compositionally biased region" description="Basic and acidic residues" evidence="1">
    <location>
        <begin position="86"/>
        <end position="95"/>
    </location>
</feature>
<dbReference type="Proteomes" id="UP000438429">
    <property type="component" value="Unassembled WGS sequence"/>
</dbReference>
<proteinExistence type="predicted"/>
<reference evidence="2 3" key="1">
    <citation type="submission" date="2019-06" db="EMBL/GenBank/DDBJ databases">
        <title>Draft genomes of female and male turbot (Scophthalmus maximus).</title>
        <authorList>
            <person name="Xu H."/>
            <person name="Xu X.-W."/>
            <person name="Shao C."/>
            <person name="Chen S."/>
        </authorList>
    </citation>
    <scope>NUCLEOTIDE SEQUENCE [LARGE SCALE GENOMIC DNA]</scope>
    <source>
        <strain evidence="2">Ysfricsl-2016a</strain>
        <tissue evidence="2">Blood</tissue>
    </source>
</reference>
<dbReference type="AlphaFoldDB" id="A0A6A4T7P1"/>
<sequence>MRTQRRLLKFPLAAFFVSSYNCQYTNVCFHRPANRRGRSLPVTSVLCASYTVFQHSRHHPVSSSHSPPRLAFSRVHSRQSAVKPAGGRDERRARC</sequence>
<evidence type="ECO:0000313" key="2">
    <source>
        <dbReference type="EMBL" id="KAF0042317.1"/>
    </source>
</evidence>
<comment type="caution">
    <text evidence="2">The sequence shown here is derived from an EMBL/GenBank/DDBJ whole genome shotgun (WGS) entry which is preliminary data.</text>
</comment>